<comment type="similarity">
    <text evidence="4">Belongs to the cyclic nucleotide phosphodiesterase class-III family.</text>
</comment>
<keyword evidence="1" id="KW-0479">Metal-binding</keyword>
<dbReference type="PANTHER" id="PTHR42988:SF2">
    <property type="entry name" value="CYCLIC NUCLEOTIDE PHOSPHODIESTERASE CBUA0032-RELATED"/>
    <property type="match status" value="1"/>
</dbReference>
<dbReference type="EMBL" id="CP010951">
    <property type="protein sequence ID" value="AMO25014.1"/>
    <property type="molecule type" value="Genomic_DNA"/>
</dbReference>
<dbReference type="PANTHER" id="PTHR42988">
    <property type="entry name" value="PHOSPHOHYDROLASE"/>
    <property type="match status" value="1"/>
</dbReference>
<sequence>MMTTVVQLSDLHVRAPNDPLCGRIDTGAYLSRAVSSIQALPLAPDAVVITGDLVDLGRPEEYRQLRGLLAPLTSPLFLLAGNHDEVQALRAAFPDHPHLGTTGDLRYCAAVGGLLLIALDTTVPRQAHGALDAQRLDWLARALDAARDQPVLLAMHHPPFRTFIDHMDAMGLLQGAAELDALLRAHANVERVICGHVHRPIETRFGGTIASICPSPAHQIEMNLRPDAPPAWTLEPGGFTVHAWTRDTGLVSHLAYAGKFDGPYAFDDDG</sequence>
<dbReference type="AlphaFoldDB" id="A0A127JYN6"/>
<evidence type="ECO:0000256" key="4">
    <source>
        <dbReference type="ARBA" id="ARBA00025742"/>
    </source>
</evidence>
<dbReference type="Pfam" id="PF00149">
    <property type="entry name" value="Metallophos"/>
    <property type="match status" value="1"/>
</dbReference>
<dbReference type="InterPro" id="IPR029052">
    <property type="entry name" value="Metallo-depent_PP-like"/>
</dbReference>
<name>A0A127JYN6_9BURK</name>
<dbReference type="GO" id="GO:0046872">
    <property type="term" value="F:metal ion binding"/>
    <property type="evidence" value="ECO:0007669"/>
    <property type="project" value="UniProtKB-KW"/>
</dbReference>
<evidence type="ECO:0000256" key="1">
    <source>
        <dbReference type="ARBA" id="ARBA00022723"/>
    </source>
</evidence>
<proteinExistence type="inferred from homology"/>
<gene>
    <name evidence="6" type="ORF">UC35_22025</name>
</gene>
<dbReference type="Proteomes" id="UP000070433">
    <property type="component" value="Chromosome"/>
</dbReference>
<dbReference type="Gene3D" id="3.30.750.180">
    <property type="entry name" value="GpdQ, beta-strand dimerisation domain"/>
    <property type="match status" value="1"/>
</dbReference>
<keyword evidence="3" id="KW-0408">Iron</keyword>
<dbReference type="GO" id="GO:0004112">
    <property type="term" value="F:cyclic-nucleotide phosphodiesterase activity"/>
    <property type="evidence" value="ECO:0007669"/>
    <property type="project" value="InterPro"/>
</dbReference>
<evidence type="ECO:0000313" key="6">
    <source>
        <dbReference type="EMBL" id="AMO25014.1"/>
    </source>
</evidence>
<dbReference type="InterPro" id="IPR050884">
    <property type="entry name" value="CNP_phosphodiesterase-III"/>
</dbReference>
<dbReference type="Gene3D" id="3.60.21.40">
    <property type="entry name" value="GpdQ, catalytic alpha/beta sandwich domain"/>
    <property type="match status" value="1"/>
</dbReference>
<evidence type="ECO:0000256" key="2">
    <source>
        <dbReference type="ARBA" id="ARBA00022801"/>
    </source>
</evidence>
<protein>
    <submittedName>
        <fullName evidence="6">Metallophosphatase</fullName>
    </submittedName>
</protein>
<dbReference type="InterPro" id="IPR042283">
    <property type="entry name" value="GpdQ_catalytic"/>
</dbReference>
<reference evidence="6 7" key="1">
    <citation type="journal article" date="2014" name="Int. J. Syst. Evol. Microbiol.">
        <title>Ramlibacter solisilvae sp. nov., isolated from forest soil, and emended description of the genus Ramlibacter.</title>
        <authorList>
            <person name="Lee H.J."/>
            <person name="Lee S.H."/>
            <person name="Lee S.S."/>
            <person name="Lee J.S."/>
            <person name="Kim Y."/>
            <person name="Kim S.C."/>
            <person name="Jeon C.O."/>
        </authorList>
    </citation>
    <scope>NUCLEOTIDE SEQUENCE [LARGE SCALE GENOMIC DNA]</scope>
    <source>
        <strain evidence="6 7">5-10</strain>
    </source>
</reference>
<keyword evidence="2" id="KW-0378">Hydrolase</keyword>
<feature type="domain" description="Calcineurin-like phosphoesterase" evidence="5">
    <location>
        <begin position="4"/>
        <end position="200"/>
    </location>
</feature>
<dbReference type="SUPFAM" id="SSF56300">
    <property type="entry name" value="Metallo-dependent phosphatases"/>
    <property type="match status" value="1"/>
</dbReference>
<dbReference type="RefSeq" id="WP_061503440.1">
    <property type="nucleotide sequence ID" value="NZ_CP010951.1"/>
</dbReference>
<organism evidence="6 7">
    <name type="scientific">Ramlibacter tataouinensis</name>
    <dbReference type="NCBI Taxonomy" id="94132"/>
    <lineage>
        <taxon>Bacteria</taxon>
        <taxon>Pseudomonadati</taxon>
        <taxon>Pseudomonadota</taxon>
        <taxon>Betaproteobacteria</taxon>
        <taxon>Burkholderiales</taxon>
        <taxon>Comamonadaceae</taxon>
        <taxon>Ramlibacter</taxon>
    </lineage>
</organism>
<accession>A0A127JYN6</accession>
<keyword evidence="7" id="KW-1185">Reference proteome</keyword>
<dbReference type="InterPro" id="IPR042281">
    <property type="entry name" value="GpdQ_beta-strand"/>
</dbReference>
<dbReference type="CDD" id="cd07402">
    <property type="entry name" value="MPP_GpdQ"/>
    <property type="match status" value="1"/>
</dbReference>
<evidence type="ECO:0000313" key="7">
    <source>
        <dbReference type="Proteomes" id="UP000070433"/>
    </source>
</evidence>
<dbReference type="InterPro" id="IPR026575">
    <property type="entry name" value="GpdQ/CpdA-like"/>
</dbReference>
<dbReference type="InterPro" id="IPR004843">
    <property type="entry name" value="Calcineurin-like_PHP"/>
</dbReference>
<dbReference type="OrthoDB" id="9784378at2"/>
<evidence type="ECO:0000259" key="5">
    <source>
        <dbReference type="Pfam" id="PF00149"/>
    </source>
</evidence>
<dbReference type="PATRIC" id="fig|94132.3.peg.4490"/>
<evidence type="ECO:0000256" key="3">
    <source>
        <dbReference type="ARBA" id="ARBA00023004"/>
    </source>
</evidence>